<name>A0A5J4F559_MICAE</name>
<comment type="caution">
    <text evidence="2">The sequence shown here is derived from an EMBL/GenBank/DDBJ whole genome shotgun (WGS) entry which is preliminary data.</text>
</comment>
<feature type="compositionally biased region" description="Polar residues" evidence="1">
    <location>
        <begin position="22"/>
        <end position="34"/>
    </location>
</feature>
<evidence type="ECO:0000256" key="1">
    <source>
        <dbReference type="SAM" id="MobiDB-lite"/>
    </source>
</evidence>
<dbReference type="EMBL" id="BJKP01000004">
    <property type="protein sequence ID" value="GEA26063.1"/>
    <property type="molecule type" value="Genomic_DNA"/>
</dbReference>
<sequence>MLKSLISKGLSVPLRCENRYSSLNQPKPLNSLESNKAKSCFY</sequence>
<organism evidence="2 3">
    <name type="scientific">Microcystis aeruginosa NIES-4325</name>
    <dbReference type="NCBI Taxonomy" id="2569534"/>
    <lineage>
        <taxon>Bacteria</taxon>
        <taxon>Bacillati</taxon>
        <taxon>Cyanobacteriota</taxon>
        <taxon>Cyanophyceae</taxon>
        <taxon>Oscillatoriophycideae</taxon>
        <taxon>Chroococcales</taxon>
        <taxon>Microcystaceae</taxon>
        <taxon>Microcystis</taxon>
    </lineage>
</organism>
<evidence type="ECO:0000313" key="3">
    <source>
        <dbReference type="Proteomes" id="UP000376575"/>
    </source>
</evidence>
<accession>A0A5J4F559</accession>
<dbReference type="Proteomes" id="UP000376575">
    <property type="component" value="Unassembled WGS sequence"/>
</dbReference>
<feature type="region of interest" description="Disordered" evidence="1">
    <location>
        <begin position="22"/>
        <end position="42"/>
    </location>
</feature>
<gene>
    <name evidence="2" type="ORF">MiAbW_00608</name>
</gene>
<proteinExistence type="predicted"/>
<evidence type="ECO:0000313" key="2">
    <source>
        <dbReference type="EMBL" id="GEA26063.1"/>
    </source>
</evidence>
<protein>
    <submittedName>
        <fullName evidence="2">Uncharacterized protein</fullName>
    </submittedName>
</protein>
<reference evidence="2 3" key="1">
    <citation type="journal article" date="2019" name="FEMS Microbiol. Lett.">
        <title>A novel salt-tolerant genotype illuminates the sucrose gene evolution in freshwater bloom-forming cyanobacterium Microcystis aeruginosa.</title>
        <authorList>
            <person name="Tanabe Y."/>
            <person name="Yamaguchi H."/>
            <person name="Sano T."/>
            <person name="Kawachi M."/>
        </authorList>
    </citation>
    <scope>NUCLEOTIDE SEQUENCE [LARGE SCALE GENOMIC DNA]</scope>
    <source>
        <strain evidence="2 3">NIES-4325</strain>
    </source>
</reference>
<dbReference type="AlphaFoldDB" id="A0A5J4F559"/>